<evidence type="ECO:0000313" key="4">
    <source>
        <dbReference type="Proteomes" id="UP000002051"/>
    </source>
</evidence>
<name>G7LFA0_MEDTR</name>
<organism evidence="2 4">
    <name type="scientific">Medicago truncatula</name>
    <name type="common">Barrel medic</name>
    <name type="synonym">Medicago tribuloides</name>
    <dbReference type="NCBI Taxonomy" id="3880"/>
    <lineage>
        <taxon>Eukaryota</taxon>
        <taxon>Viridiplantae</taxon>
        <taxon>Streptophyta</taxon>
        <taxon>Embryophyta</taxon>
        <taxon>Tracheophyta</taxon>
        <taxon>Spermatophyta</taxon>
        <taxon>Magnoliopsida</taxon>
        <taxon>eudicotyledons</taxon>
        <taxon>Gunneridae</taxon>
        <taxon>Pentapetalae</taxon>
        <taxon>rosids</taxon>
        <taxon>fabids</taxon>
        <taxon>Fabales</taxon>
        <taxon>Fabaceae</taxon>
        <taxon>Papilionoideae</taxon>
        <taxon>50 kb inversion clade</taxon>
        <taxon>NPAAA clade</taxon>
        <taxon>Hologalegina</taxon>
        <taxon>IRL clade</taxon>
        <taxon>Trifolieae</taxon>
        <taxon>Medicago</taxon>
    </lineage>
</organism>
<protein>
    <submittedName>
        <fullName evidence="2 3">Uncharacterized protein</fullName>
    </submittedName>
</protein>
<reference evidence="2 4" key="2">
    <citation type="journal article" date="2014" name="BMC Genomics">
        <title>An improved genome release (version Mt4.0) for the model legume Medicago truncatula.</title>
        <authorList>
            <person name="Tang H."/>
            <person name="Krishnakumar V."/>
            <person name="Bidwell S."/>
            <person name="Rosen B."/>
            <person name="Chan A."/>
            <person name="Zhou S."/>
            <person name="Gentzbittel L."/>
            <person name="Childs K.L."/>
            <person name="Yandell M."/>
            <person name="Gundlach H."/>
            <person name="Mayer K.F."/>
            <person name="Schwartz D.C."/>
            <person name="Town C.D."/>
        </authorList>
    </citation>
    <scope>GENOME REANNOTATION</scope>
    <source>
        <strain evidence="3 4">cv. Jemalong A17</strain>
    </source>
</reference>
<dbReference type="EMBL" id="CM001224">
    <property type="protein sequence ID" value="AET02268.2"/>
    <property type="molecule type" value="Genomic_DNA"/>
</dbReference>
<accession>G7LFA0</accession>
<dbReference type="HOGENOM" id="CLU_1423479_0_0_1"/>
<dbReference type="AlphaFoldDB" id="G7LFA0"/>
<accession>A0A0C3XZ26</accession>
<dbReference type="Proteomes" id="UP000002051">
    <property type="component" value="Chromosome 8"/>
</dbReference>
<evidence type="ECO:0000256" key="1">
    <source>
        <dbReference type="SAM" id="MobiDB-lite"/>
    </source>
</evidence>
<gene>
    <name evidence="2" type="ordered locus">MTR_8g038350</name>
</gene>
<evidence type="ECO:0000313" key="3">
    <source>
        <dbReference type="EnsemblPlants" id="AET02268"/>
    </source>
</evidence>
<reference evidence="3" key="3">
    <citation type="submission" date="2015-04" db="UniProtKB">
        <authorList>
            <consortium name="EnsemblPlants"/>
        </authorList>
    </citation>
    <scope>IDENTIFICATION</scope>
    <source>
        <strain evidence="3">cv. Jemalong A17</strain>
    </source>
</reference>
<feature type="region of interest" description="Disordered" evidence="1">
    <location>
        <begin position="1"/>
        <end position="37"/>
    </location>
</feature>
<keyword evidence="4" id="KW-1185">Reference proteome</keyword>
<sequence length="191" mass="21746">MAPPPWFTLHKLPMSNSDDDPPKNEESTDVGELVNDPAQTALSPIETVLSSVRKLLECPVCLNRMYPQSISVQIVTLYVQVANLKYITGFRVQAEVSENWPMQEGEAQDAGLSGQAPSWMQGLEDRIFHRIVQRNENKVYIEMEKVNDEIEKMKDRIKTTFHAKLKDGITKMVQEMVKDGRVKMVQAKVKD</sequence>
<proteinExistence type="predicted"/>
<evidence type="ECO:0000313" key="2">
    <source>
        <dbReference type="EMBL" id="AET02268.2"/>
    </source>
</evidence>
<reference evidence="2 4" key="1">
    <citation type="journal article" date="2011" name="Nature">
        <title>The Medicago genome provides insight into the evolution of rhizobial symbioses.</title>
        <authorList>
            <person name="Young N.D."/>
            <person name="Debelle F."/>
            <person name="Oldroyd G.E."/>
            <person name="Geurts R."/>
            <person name="Cannon S.B."/>
            <person name="Udvardi M.K."/>
            <person name="Benedito V.A."/>
            <person name="Mayer K.F."/>
            <person name="Gouzy J."/>
            <person name="Schoof H."/>
            <person name="Van de Peer Y."/>
            <person name="Proost S."/>
            <person name="Cook D.R."/>
            <person name="Meyers B.C."/>
            <person name="Spannagl M."/>
            <person name="Cheung F."/>
            <person name="De Mita S."/>
            <person name="Krishnakumar V."/>
            <person name="Gundlach H."/>
            <person name="Zhou S."/>
            <person name="Mudge J."/>
            <person name="Bharti A.K."/>
            <person name="Murray J.D."/>
            <person name="Naoumkina M.A."/>
            <person name="Rosen B."/>
            <person name="Silverstein K.A."/>
            <person name="Tang H."/>
            <person name="Rombauts S."/>
            <person name="Zhao P.X."/>
            <person name="Zhou P."/>
            <person name="Barbe V."/>
            <person name="Bardou P."/>
            <person name="Bechner M."/>
            <person name="Bellec A."/>
            <person name="Berger A."/>
            <person name="Berges H."/>
            <person name="Bidwell S."/>
            <person name="Bisseling T."/>
            <person name="Choisne N."/>
            <person name="Couloux A."/>
            <person name="Denny R."/>
            <person name="Deshpande S."/>
            <person name="Dai X."/>
            <person name="Doyle J.J."/>
            <person name="Dudez A.M."/>
            <person name="Farmer A.D."/>
            <person name="Fouteau S."/>
            <person name="Franken C."/>
            <person name="Gibelin C."/>
            <person name="Gish J."/>
            <person name="Goldstein S."/>
            <person name="Gonzalez A.J."/>
            <person name="Green P.J."/>
            <person name="Hallab A."/>
            <person name="Hartog M."/>
            <person name="Hua A."/>
            <person name="Humphray S.J."/>
            <person name="Jeong D.H."/>
            <person name="Jing Y."/>
            <person name="Jocker A."/>
            <person name="Kenton S.M."/>
            <person name="Kim D.J."/>
            <person name="Klee K."/>
            <person name="Lai H."/>
            <person name="Lang C."/>
            <person name="Lin S."/>
            <person name="Macmil S.L."/>
            <person name="Magdelenat G."/>
            <person name="Matthews L."/>
            <person name="McCorrison J."/>
            <person name="Monaghan E.L."/>
            <person name="Mun J.H."/>
            <person name="Najar F.Z."/>
            <person name="Nicholson C."/>
            <person name="Noirot C."/>
            <person name="O'Bleness M."/>
            <person name="Paule C.R."/>
            <person name="Poulain J."/>
            <person name="Prion F."/>
            <person name="Qin B."/>
            <person name="Qu C."/>
            <person name="Retzel E.F."/>
            <person name="Riddle C."/>
            <person name="Sallet E."/>
            <person name="Samain S."/>
            <person name="Samson N."/>
            <person name="Sanders I."/>
            <person name="Saurat O."/>
            <person name="Scarpelli C."/>
            <person name="Schiex T."/>
            <person name="Segurens B."/>
            <person name="Severin A.J."/>
            <person name="Sherrier D.J."/>
            <person name="Shi R."/>
            <person name="Sims S."/>
            <person name="Singer S.R."/>
            <person name="Sinharoy S."/>
            <person name="Sterck L."/>
            <person name="Viollet A."/>
            <person name="Wang B.B."/>
            <person name="Wang K."/>
            <person name="Wang M."/>
            <person name="Wang X."/>
            <person name="Warfsmann J."/>
            <person name="Weissenbach J."/>
            <person name="White D.D."/>
            <person name="White J.D."/>
            <person name="Wiley G.B."/>
            <person name="Wincker P."/>
            <person name="Xing Y."/>
            <person name="Yang L."/>
            <person name="Yao Z."/>
            <person name="Ying F."/>
            <person name="Zhai J."/>
            <person name="Zhou L."/>
            <person name="Zuber A."/>
            <person name="Denarie J."/>
            <person name="Dixon R.A."/>
            <person name="May G.D."/>
            <person name="Schwartz D.C."/>
            <person name="Rogers J."/>
            <person name="Quetier F."/>
            <person name="Town C.D."/>
            <person name="Roe B.A."/>
        </authorList>
    </citation>
    <scope>NUCLEOTIDE SEQUENCE [LARGE SCALE GENOMIC DNA]</scope>
    <source>
        <strain evidence="2">A17</strain>
        <strain evidence="3 4">cv. Jemalong A17</strain>
    </source>
</reference>
<dbReference type="EnsemblPlants" id="AET02268">
    <property type="protein sequence ID" value="AET02268"/>
    <property type="gene ID" value="MTR_8g038350"/>
</dbReference>